<dbReference type="RefSeq" id="WP_007271398.1">
    <property type="nucleotide sequence ID" value="NZ_AOCK01000006.1"/>
</dbReference>
<dbReference type="eggNOG" id="COG0531">
    <property type="taxonomic scope" value="Bacteria"/>
</dbReference>
<dbReference type="EMBL" id="AOCK01000006">
    <property type="protein sequence ID" value="EMQ98200.1"/>
    <property type="molecule type" value="Genomic_DNA"/>
</dbReference>
<feature type="region of interest" description="Disordered" evidence="1">
    <location>
        <begin position="103"/>
        <end position="136"/>
    </location>
</feature>
<accession>M7MTD6</accession>
<organism evidence="3 4">
    <name type="scientific">Paeniglutamicibacter gangotriensis Lz1y</name>
    <dbReference type="NCBI Taxonomy" id="1276920"/>
    <lineage>
        <taxon>Bacteria</taxon>
        <taxon>Bacillati</taxon>
        <taxon>Actinomycetota</taxon>
        <taxon>Actinomycetes</taxon>
        <taxon>Micrococcales</taxon>
        <taxon>Micrococcaceae</taxon>
        <taxon>Paeniglutamicibacter</taxon>
    </lineage>
</organism>
<evidence type="ECO:0000256" key="1">
    <source>
        <dbReference type="SAM" id="MobiDB-lite"/>
    </source>
</evidence>
<protein>
    <submittedName>
        <fullName evidence="3">Amino acid transporter</fullName>
    </submittedName>
</protein>
<feature type="transmembrane region" description="Helical" evidence="2">
    <location>
        <begin position="56"/>
        <end position="73"/>
    </location>
</feature>
<evidence type="ECO:0000313" key="4">
    <source>
        <dbReference type="Proteomes" id="UP000012015"/>
    </source>
</evidence>
<gene>
    <name evidence="3" type="ORF">ADIAG_02216</name>
</gene>
<evidence type="ECO:0000256" key="2">
    <source>
        <dbReference type="SAM" id="Phobius"/>
    </source>
</evidence>
<feature type="transmembrane region" description="Helical" evidence="2">
    <location>
        <begin position="79"/>
        <end position="96"/>
    </location>
</feature>
<reference evidence="3 4" key="1">
    <citation type="journal article" date="2013" name="Genome Announc.">
        <title>Draft Genome Sequence of Arthrobacter gangotriensis Strain Lz1yT, Isolated from a Penguin Rookery Soil Sample Collected in Antarctica, near the Indian Station Dakshin Gangotri.</title>
        <authorList>
            <person name="Shivaji S."/>
            <person name="Ara S."/>
            <person name="Bandi S."/>
            <person name="Singh A."/>
            <person name="Kumar Pinnaka A."/>
        </authorList>
    </citation>
    <scope>NUCLEOTIDE SEQUENCE [LARGE SCALE GENOMIC DNA]</scope>
    <source>
        <strain evidence="3 4">Lz1y</strain>
    </source>
</reference>
<evidence type="ECO:0000313" key="3">
    <source>
        <dbReference type="EMBL" id="EMQ98200.1"/>
    </source>
</evidence>
<dbReference type="Gene3D" id="1.20.1740.10">
    <property type="entry name" value="Amino acid/polyamine transporter I"/>
    <property type="match status" value="1"/>
</dbReference>
<sequence length="136" mass="14514">MAIIATTVVAMGLTLTGGLATLAQTVVLLLLFVFISTNLAVLVLRKDHVEQEHFRAPTFLPVAALASCVLLLTQQGPEIWLRGGILLAIGIILYLLTRLGSGSRTGTNQYKKPTEQRTGDPALDAGSRPADDVEPH</sequence>
<keyword evidence="2" id="KW-1133">Transmembrane helix</keyword>
<keyword evidence="2" id="KW-0812">Transmembrane</keyword>
<dbReference type="AlphaFoldDB" id="M7MTD6"/>
<dbReference type="PATRIC" id="fig|1276920.7.peg.2218"/>
<comment type="caution">
    <text evidence="3">The sequence shown here is derived from an EMBL/GenBank/DDBJ whole genome shotgun (WGS) entry which is preliminary data.</text>
</comment>
<feature type="transmembrane region" description="Helical" evidence="2">
    <location>
        <begin position="26"/>
        <end position="44"/>
    </location>
</feature>
<keyword evidence="2" id="KW-0472">Membrane</keyword>
<keyword evidence="4" id="KW-1185">Reference proteome</keyword>
<proteinExistence type="predicted"/>
<name>M7MTD6_9MICC</name>
<dbReference type="Proteomes" id="UP000012015">
    <property type="component" value="Unassembled WGS sequence"/>
</dbReference>
<dbReference type="STRING" id="1276920.ADIAG_02216"/>